<dbReference type="STRING" id="1335048.AKL17_3921"/>
<feature type="domain" description="ABC transporter" evidence="7">
    <location>
        <begin position="136"/>
        <end position="372"/>
    </location>
</feature>
<accession>A0A165SU80</accession>
<gene>
    <name evidence="9" type="ORF">AKL17_3921</name>
</gene>
<dbReference type="PROSITE" id="PS50929">
    <property type="entry name" value="ABC_TM1F"/>
    <property type="match status" value="1"/>
</dbReference>
<evidence type="ECO:0000313" key="10">
    <source>
        <dbReference type="Proteomes" id="UP000076128"/>
    </source>
</evidence>
<evidence type="ECO:0000256" key="6">
    <source>
        <dbReference type="ARBA" id="ARBA00023136"/>
    </source>
</evidence>
<dbReference type="InterPro" id="IPR036640">
    <property type="entry name" value="ABC1_TM_sf"/>
</dbReference>
<keyword evidence="10" id="KW-1185">Reference proteome</keyword>
<reference evidence="9 10" key="1">
    <citation type="submission" date="2015-09" db="EMBL/GenBank/DDBJ databases">
        <title>Complete genome sequence of Defluviimonas alba cai42t isolated from an oilfield in Xinjiang.</title>
        <authorList>
            <person name="Geng S."/>
            <person name="Pan X."/>
            <person name="Wu X."/>
        </authorList>
    </citation>
    <scope>NUCLEOTIDE SEQUENCE [LARGE SCALE GENOMIC DNA]</scope>
    <source>
        <strain evidence="10">cai42</strain>
    </source>
</reference>
<name>A0A165SU80_9RHOB</name>
<dbReference type="PANTHER" id="PTHR24221">
    <property type="entry name" value="ATP-BINDING CASSETTE SUB-FAMILY B"/>
    <property type="match status" value="1"/>
</dbReference>
<sequence length="380" mass="40754">MADQVKGESEALISMGMMNAAFLRWMDLRSNALDTSLKASDVAGRFSSLIKTFRMLLQSAILGLAAWLVLKGELSGGAMIAGSVLMGRALQPVEQLIGQWAVVARARQGHLRLAALLTKVPEMRQRTELPRPSATLEVDGLTLVPPGEQQAVLRLVSFQLRPGQALGVIGPSGAGKSSLARALSGVWTASAGDIRLGGATLDQYAQDVLGSYIGYLPQRVSLLEGTIAENIARLSRTPDDAKIVAAARQANVHEMILRLPDGYDTQVSSNGGRLSGGQVQRIGLARALYRDPLLLILDEPNSNLDNDGSMALNAAIRRHKEAGGIVLIMAHRPAAIQECDLLLVLDRGVRRAFGPRDEILREMLKNGTELQGQQRPGGLK</sequence>
<dbReference type="InterPro" id="IPR011527">
    <property type="entry name" value="ABC1_TM_dom"/>
</dbReference>
<feature type="domain" description="ABC transmembrane type-1" evidence="8">
    <location>
        <begin position="14"/>
        <end position="105"/>
    </location>
</feature>
<dbReference type="GO" id="GO:0140359">
    <property type="term" value="F:ABC-type transporter activity"/>
    <property type="evidence" value="ECO:0007669"/>
    <property type="project" value="InterPro"/>
</dbReference>
<dbReference type="InterPro" id="IPR003593">
    <property type="entry name" value="AAA+_ATPase"/>
</dbReference>
<dbReference type="InterPro" id="IPR039421">
    <property type="entry name" value="Type_1_exporter"/>
</dbReference>
<keyword evidence="5" id="KW-1133">Transmembrane helix</keyword>
<dbReference type="InterPro" id="IPR027417">
    <property type="entry name" value="P-loop_NTPase"/>
</dbReference>
<dbReference type="Pfam" id="PF00005">
    <property type="entry name" value="ABC_tran"/>
    <property type="match status" value="1"/>
</dbReference>
<protein>
    <submittedName>
        <fullName evidence="9">Type I secretion system ATPase</fullName>
    </submittedName>
</protein>
<keyword evidence="2" id="KW-0812">Transmembrane</keyword>
<keyword evidence="3" id="KW-0547">Nucleotide-binding</keyword>
<dbReference type="SMART" id="SM00382">
    <property type="entry name" value="AAA"/>
    <property type="match status" value="1"/>
</dbReference>
<comment type="subcellular location">
    <subcellularLocation>
        <location evidence="1">Cell membrane</location>
        <topology evidence="1">Multi-pass membrane protein</topology>
    </subcellularLocation>
</comment>
<keyword evidence="4" id="KW-0067">ATP-binding</keyword>
<dbReference type="SUPFAM" id="SSF90123">
    <property type="entry name" value="ABC transporter transmembrane region"/>
    <property type="match status" value="1"/>
</dbReference>
<dbReference type="Gene3D" id="3.40.50.300">
    <property type="entry name" value="P-loop containing nucleotide triphosphate hydrolases"/>
    <property type="match status" value="1"/>
</dbReference>
<evidence type="ECO:0000256" key="3">
    <source>
        <dbReference type="ARBA" id="ARBA00022741"/>
    </source>
</evidence>
<dbReference type="Gene3D" id="1.20.1560.10">
    <property type="entry name" value="ABC transporter type 1, transmembrane domain"/>
    <property type="match status" value="1"/>
</dbReference>
<dbReference type="InterPro" id="IPR003439">
    <property type="entry name" value="ABC_transporter-like_ATP-bd"/>
</dbReference>
<evidence type="ECO:0000259" key="7">
    <source>
        <dbReference type="PROSITE" id="PS50893"/>
    </source>
</evidence>
<dbReference type="EMBL" id="CP012661">
    <property type="protein sequence ID" value="AMY71143.1"/>
    <property type="molecule type" value="Genomic_DNA"/>
</dbReference>
<dbReference type="GO" id="GO:0005524">
    <property type="term" value="F:ATP binding"/>
    <property type="evidence" value="ECO:0007669"/>
    <property type="project" value="UniProtKB-KW"/>
</dbReference>
<evidence type="ECO:0000313" key="9">
    <source>
        <dbReference type="EMBL" id="AMY71143.1"/>
    </source>
</evidence>
<evidence type="ECO:0000256" key="1">
    <source>
        <dbReference type="ARBA" id="ARBA00004651"/>
    </source>
</evidence>
<evidence type="ECO:0000256" key="4">
    <source>
        <dbReference type="ARBA" id="ARBA00022840"/>
    </source>
</evidence>
<dbReference type="GO" id="GO:0016887">
    <property type="term" value="F:ATP hydrolysis activity"/>
    <property type="evidence" value="ECO:0007669"/>
    <property type="project" value="InterPro"/>
</dbReference>
<dbReference type="GO" id="GO:0005886">
    <property type="term" value="C:plasma membrane"/>
    <property type="evidence" value="ECO:0007669"/>
    <property type="project" value="UniProtKB-SubCell"/>
</dbReference>
<evidence type="ECO:0000256" key="2">
    <source>
        <dbReference type="ARBA" id="ARBA00022692"/>
    </source>
</evidence>
<proteinExistence type="predicted"/>
<dbReference type="GO" id="GO:0034040">
    <property type="term" value="F:ATPase-coupled lipid transmembrane transporter activity"/>
    <property type="evidence" value="ECO:0007669"/>
    <property type="project" value="TreeGrafter"/>
</dbReference>
<dbReference type="AlphaFoldDB" id="A0A165SU80"/>
<dbReference type="PANTHER" id="PTHR24221:SF248">
    <property type="entry name" value="ABC TRANSPORTER TRANSMEMBRANE REGION"/>
    <property type="match status" value="1"/>
</dbReference>
<dbReference type="Proteomes" id="UP000076128">
    <property type="component" value="Chromosome"/>
</dbReference>
<dbReference type="KEGG" id="daa:AKL17_3921"/>
<dbReference type="PATRIC" id="fig|1335048.3.peg.4070"/>
<keyword evidence="6" id="KW-0472">Membrane</keyword>
<dbReference type="PROSITE" id="PS50893">
    <property type="entry name" value="ABC_TRANSPORTER_2"/>
    <property type="match status" value="1"/>
</dbReference>
<evidence type="ECO:0000259" key="8">
    <source>
        <dbReference type="PROSITE" id="PS50929"/>
    </source>
</evidence>
<evidence type="ECO:0000256" key="5">
    <source>
        <dbReference type="ARBA" id="ARBA00022989"/>
    </source>
</evidence>
<organism evidence="9 10">
    <name type="scientific">Frigidibacter mobilis</name>
    <dbReference type="NCBI Taxonomy" id="1335048"/>
    <lineage>
        <taxon>Bacteria</taxon>
        <taxon>Pseudomonadati</taxon>
        <taxon>Pseudomonadota</taxon>
        <taxon>Alphaproteobacteria</taxon>
        <taxon>Rhodobacterales</taxon>
        <taxon>Paracoccaceae</taxon>
        <taxon>Frigidibacter</taxon>
    </lineage>
</organism>
<dbReference type="SUPFAM" id="SSF52540">
    <property type="entry name" value="P-loop containing nucleoside triphosphate hydrolases"/>
    <property type="match status" value="1"/>
</dbReference>